<evidence type="ECO:0000256" key="6">
    <source>
        <dbReference type="ARBA" id="ARBA00022840"/>
    </source>
</evidence>
<evidence type="ECO:0000256" key="5">
    <source>
        <dbReference type="ARBA" id="ARBA00022777"/>
    </source>
</evidence>
<sequence>MEQNGLLIPTRLLTGYVPGADALREVSKLAKKLRSRFPNLIYLLDPVMGDEGEMYVSEDVIPIYRELLPLSTIITPNYFEVEVLTKISLDSLSSLREALRILHEEYKVPNVVISSIPLSGALLSARPHWFQDMQQRNFLLCIASAASKTGISVVHTMFIPQLKGYFVGVGDFFSAMVLGHFRETVNGEPPTLAHAVASACRITYALLLRTNYHVLTYPEVGGDGLDASDIERRVRQMRGRELRIVQERELIIKHDITEHLLGGDMEEWNNFWES</sequence>
<gene>
    <name evidence="8" type="ORF">Clacol_005655</name>
</gene>
<dbReference type="Pfam" id="PF08543">
    <property type="entry name" value="Phos_pyr_kin"/>
    <property type="match status" value="1"/>
</dbReference>
<dbReference type="EC" id="2.7.1.35" evidence="2"/>
<comment type="similarity">
    <text evidence="1">Belongs to the pyridoxine kinase family.</text>
</comment>
<dbReference type="InterPro" id="IPR004625">
    <property type="entry name" value="PyrdxlKinase"/>
</dbReference>
<evidence type="ECO:0000313" key="9">
    <source>
        <dbReference type="Proteomes" id="UP001050691"/>
    </source>
</evidence>
<keyword evidence="9" id="KW-1185">Reference proteome</keyword>
<keyword evidence="6" id="KW-0067">ATP-binding</keyword>
<dbReference type="AlphaFoldDB" id="A0AAV5ACK8"/>
<evidence type="ECO:0000256" key="3">
    <source>
        <dbReference type="ARBA" id="ARBA00022679"/>
    </source>
</evidence>
<evidence type="ECO:0000256" key="2">
    <source>
        <dbReference type="ARBA" id="ARBA00012104"/>
    </source>
</evidence>
<dbReference type="GO" id="GO:0008478">
    <property type="term" value="F:pyridoxal kinase activity"/>
    <property type="evidence" value="ECO:0007669"/>
    <property type="project" value="UniProtKB-EC"/>
</dbReference>
<keyword evidence="4" id="KW-0547">Nucleotide-binding</keyword>
<dbReference type="InterPro" id="IPR013749">
    <property type="entry name" value="PM/HMP-P_kinase-1"/>
</dbReference>
<dbReference type="PANTHER" id="PTHR10534:SF2">
    <property type="entry name" value="PYRIDOXAL KINASE"/>
    <property type="match status" value="1"/>
</dbReference>
<dbReference type="Proteomes" id="UP001050691">
    <property type="component" value="Unassembled WGS sequence"/>
</dbReference>
<proteinExistence type="inferred from homology"/>
<dbReference type="GO" id="GO:0009443">
    <property type="term" value="P:pyridoxal 5'-phosphate salvage"/>
    <property type="evidence" value="ECO:0007669"/>
    <property type="project" value="InterPro"/>
</dbReference>
<dbReference type="InterPro" id="IPR029056">
    <property type="entry name" value="Ribokinase-like"/>
</dbReference>
<name>A0AAV5ACK8_9AGAM</name>
<keyword evidence="3" id="KW-0808">Transferase</keyword>
<comment type="caution">
    <text evidence="8">The sequence shown here is derived from an EMBL/GenBank/DDBJ whole genome shotgun (WGS) entry which is preliminary data.</text>
</comment>
<keyword evidence="5" id="KW-0418">Kinase</keyword>
<dbReference type="EMBL" id="BPWL01000006">
    <property type="protein sequence ID" value="GJJ11422.1"/>
    <property type="molecule type" value="Genomic_DNA"/>
</dbReference>
<feature type="domain" description="Pyridoxamine kinase/Phosphomethylpyrimidine kinase" evidence="7">
    <location>
        <begin position="27"/>
        <end position="117"/>
    </location>
</feature>
<dbReference type="GO" id="GO:0005524">
    <property type="term" value="F:ATP binding"/>
    <property type="evidence" value="ECO:0007669"/>
    <property type="project" value="UniProtKB-KW"/>
</dbReference>
<organism evidence="8 9">
    <name type="scientific">Clathrus columnatus</name>
    <dbReference type="NCBI Taxonomy" id="1419009"/>
    <lineage>
        <taxon>Eukaryota</taxon>
        <taxon>Fungi</taxon>
        <taxon>Dikarya</taxon>
        <taxon>Basidiomycota</taxon>
        <taxon>Agaricomycotina</taxon>
        <taxon>Agaricomycetes</taxon>
        <taxon>Phallomycetidae</taxon>
        <taxon>Phallales</taxon>
        <taxon>Clathraceae</taxon>
        <taxon>Clathrus</taxon>
    </lineage>
</organism>
<protein>
    <recommendedName>
        <fullName evidence="2">pyridoxal kinase</fullName>
        <ecNumber evidence="2">2.7.1.35</ecNumber>
    </recommendedName>
</protein>
<dbReference type="SUPFAM" id="SSF53613">
    <property type="entry name" value="Ribokinase-like"/>
    <property type="match status" value="1"/>
</dbReference>
<evidence type="ECO:0000313" key="8">
    <source>
        <dbReference type="EMBL" id="GJJ11422.1"/>
    </source>
</evidence>
<evidence type="ECO:0000256" key="4">
    <source>
        <dbReference type="ARBA" id="ARBA00022741"/>
    </source>
</evidence>
<evidence type="ECO:0000256" key="1">
    <source>
        <dbReference type="ARBA" id="ARBA00008805"/>
    </source>
</evidence>
<evidence type="ECO:0000259" key="7">
    <source>
        <dbReference type="Pfam" id="PF08543"/>
    </source>
</evidence>
<accession>A0AAV5ACK8</accession>
<dbReference type="GO" id="GO:0005829">
    <property type="term" value="C:cytosol"/>
    <property type="evidence" value="ECO:0007669"/>
    <property type="project" value="TreeGrafter"/>
</dbReference>
<dbReference type="PANTHER" id="PTHR10534">
    <property type="entry name" value="PYRIDOXAL KINASE"/>
    <property type="match status" value="1"/>
</dbReference>
<reference evidence="8" key="1">
    <citation type="submission" date="2021-10" db="EMBL/GenBank/DDBJ databases">
        <title>De novo Genome Assembly of Clathrus columnatus (Basidiomycota, Fungi) Using Illumina and Nanopore Sequence Data.</title>
        <authorList>
            <person name="Ogiso-Tanaka E."/>
            <person name="Itagaki H."/>
            <person name="Hosoya T."/>
            <person name="Hosaka K."/>
        </authorList>
    </citation>
    <scope>NUCLEOTIDE SEQUENCE</scope>
    <source>
        <strain evidence="8">MO-923</strain>
    </source>
</reference>
<dbReference type="Gene3D" id="3.40.1190.20">
    <property type="match status" value="1"/>
</dbReference>